<gene>
    <name evidence="1" type="ORF">AABB81_09835</name>
</gene>
<reference evidence="1 2" key="1">
    <citation type="submission" date="2024-04" db="EMBL/GenBank/DDBJ databases">
        <title>whole genome sequencing of Lutimonas vermicola strain IMCC1616.</title>
        <authorList>
            <person name="Bae S.S."/>
        </authorList>
    </citation>
    <scope>NUCLEOTIDE SEQUENCE [LARGE SCALE GENOMIC DNA]</scope>
    <source>
        <strain evidence="1 2">IMCC1616</strain>
    </source>
</reference>
<dbReference type="RefSeq" id="WP_342160260.1">
    <property type="nucleotide sequence ID" value="NZ_JBCDNA010000002.1"/>
</dbReference>
<comment type="caution">
    <text evidence="1">The sequence shown here is derived from an EMBL/GenBank/DDBJ whole genome shotgun (WGS) entry which is preliminary data.</text>
</comment>
<keyword evidence="2" id="KW-1185">Reference proteome</keyword>
<dbReference type="SUPFAM" id="SSF109854">
    <property type="entry name" value="DinB/YfiT-like putative metalloenzymes"/>
    <property type="match status" value="1"/>
</dbReference>
<accession>A0ABU9L352</accession>
<protein>
    <submittedName>
        <fullName evidence="1">DUF1572 domain-containing protein</fullName>
    </submittedName>
</protein>
<dbReference type="EMBL" id="JBCDNA010000002">
    <property type="protein sequence ID" value="MEL4456195.1"/>
    <property type="molecule type" value="Genomic_DNA"/>
</dbReference>
<evidence type="ECO:0000313" key="2">
    <source>
        <dbReference type="Proteomes" id="UP001474120"/>
    </source>
</evidence>
<name>A0ABU9L352_9FLAO</name>
<evidence type="ECO:0000313" key="1">
    <source>
        <dbReference type="EMBL" id="MEL4456195.1"/>
    </source>
</evidence>
<sequence>MNWVEATTQLYELNSISCLAYHMNYYIVAVSKVLQNQSLVAKDKDSFKLPPITSQVDWDNLLQKIWDDAEKFAELIENFPEENLFKDMADKKYGSFYRNFQGIIEHFHYHLGQIALIKKIIREKSHFANS</sequence>
<organism evidence="1 2">
    <name type="scientific">Lutimonas vermicola</name>
    <dbReference type="NCBI Taxonomy" id="414288"/>
    <lineage>
        <taxon>Bacteria</taxon>
        <taxon>Pseudomonadati</taxon>
        <taxon>Bacteroidota</taxon>
        <taxon>Flavobacteriia</taxon>
        <taxon>Flavobacteriales</taxon>
        <taxon>Flavobacteriaceae</taxon>
        <taxon>Lutimonas</taxon>
    </lineage>
</organism>
<dbReference type="Gene3D" id="1.20.120.450">
    <property type="entry name" value="dinb family like domain"/>
    <property type="match status" value="1"/>
</dbReference>
<dbReference type="InterPro" id="IPR034660">
    <property type="entry name" value="DinB/YfiT-like"/>
</dbReference>
<dbReference type="Proteomes" id="UP001474120">
    <property type="component" value="Unassembled WGS sequence"/>
</dbReference>
<proteinExistence type="predicted"/>